<evidence type="ECO:0000256" key="2">
    <source>
        <dbReference type="ARBA" id="ARBA00022741"/>
    </source>
</evidence>
<dbReference type="Gene3D" id="3.30.200.20">
    <property type="entry name" value="Phosphorylase Kinase, domain 1"/>
    <property type="match status" value="1"/>
</dbReference>
<organism evidence="7">
    <name type="scientific">Oppiella nova</name>
    <dbReference type="NCBI Taxonomy" id="334625"/>
    <lineage>
        <taxon>Eukaryota</taxon>
        <taxon>Metazoa</taxon>
        <taxon>Ecdysozoa</taxon>
        <taxon>Arthropoda</taxon>
        <taxon>Chelicerata</taxon>
        <taxon>Arachnida</taxon>
        <taxon>Acari</taxon>
        <taxon>Acariformes</taxon>
        <taxon>Sarcoptiformes</taxon>
        <taxon>Oribatida</taxon>
        <taxon>Brachypylina</taxon>
        <taxon>Oppioidea</taxon>
        <taxon>Oppiidae</taxon>
        <taxon>Oppiella</taxon>
    </lineage>
</organism>
<dbReference type="EMBL" id="OC917395">
    <property type="protein sequence ID" value="CAD7646939.1"/>
    <property type="molecule type" value="Genomic_DNA"/>
</dbReference>
<dbReference type="Pfam" id="PF00069">
    <property type="entry name" value="Pkinase"/>
    <property type="match status" value="3"/>
</dbReference>
<keyword evidence="4" id="KW-0067">ATP-binding</keyword>
<dbReference type="OrthoDB" id="6488137at2759"/>
<dbReference type="Proteomes" id="UP000728032">
    <property type="component" value="Unassembled WGS sequence"/>
</dbReference>
<feature type="non-terminal residue" evidence="7">
    <location>
        <position position="828"/>
    </location>
</feature>
<dbReference type="GO" id="GO:0005737">
    <property type="term" value="C:cytoplasm"/>
    <property type="evidence" value="ECO:0007669"/>
    <property type="project" value="TreeGrafter"/>
</dbReference>
<keyword evidence="2" id="KW-0547">Nucleotide-binding</keyword>
<dbReference type="SMART" id="SM00220">
    <property type="entry name" value="S_TKc"/>
    <property type="match status" value="2"/>
</dbReference>
<proteinExistence type="inferred from homology"/>
<keyword evidence="8" id="KW-1185">Reference proteome</keyword>
<comment type="similarity">
    <text evidence="5">Belongs to the protein kinase superfamily. Ser/Thr protein kinase family. GCN2 subfamily.</text>
</comment>
<feature type="domain" description="Protein kinase" evidence="6">
    <location>
        <begin position="39"/>
        <end position="318"/>
    </location>
</feature>
<dbReference type="PANTHER" id="PTHR11042">
    <property type="entry name" value="EUKARYOTIC TRANSLATION INITIATION FACTOR 2-ALPHA KINASE EIF2-ALPHA KINASE -RELATED"/>
    <property type="match status" value="1"/>
</dbReference>
<dbReference type="InterPro" id="IPR008271">
    <property type="entry name" value="Ser/Thr_kinase_AS"/>
</dbReference>
<evidence type="ECO:0000256" key="4">
    <source>
        <dbReference type="ARBA" id="ARBA00022840"/>
    </source>
</evidence>
<feature type="domain" description="Protein kinase" evidence="6">
    <location>
        <begin position="448"/>
        <end position="828"/>
    </location>
</feature>
<sequence>FSQQGTHYAQLVDVLDESGQHRVAQRLRDFNSTLKSYQFEIISTIGSGNFGIITDWGKHLIYNIHREAWYLRRLKSQYVVGYYDSWVEGKTLFIQMELCLDNLRNIIHMKQQIFNRKPEQPMTLYEYFISCEIFKEILECVQYLHDLNPPVIHRGIHPNNILIAKNVVNGRYVNLDLLHIIIKDFLGTVLKTNMGLPKAKELGDTAHTMGLGAGLYRAPEVTMSKYYNHKADIYSLAIICGELFDLDLYSGDLALVASDIFEIDVFKDWESDFRYSTINTNINEPVYLLKKLLDDMLAHKWHNRPECEEVLAKYNEWSIDRNILLNDSEFDDILDSIDKIETQIRERDALGVLRAPGDGCHTGAYLFAFKAFKDLLLTGERHLIANTVNELNYLGAQDATKVKSQILWQFSQQRPHYEQLVDILDESGQHRVAQKLRDFNSTLKSLQLEIISTIASGQFSVVYKMKHKTDQKAHIYDRLDTYDTHCIHREAGYLRRLRSQYVVEYYDSWVEGSTLFIQIELFSHNLIDLLNIKPQMFNRKSGQPMDLYEYFVSCEIFKEILECVQYLHELNPPHTTGLGYPLYRAPEVDVYKYYDHKVDIYSVGLIGEKIFDLDLYSDNDKQIRNIHKEMEYLSQVDLQYVVQYFDSWKELNTVYIQLEMCSQNLTNILEIKPQVFKRLPNESMNSYEYIISCEIFKEILECVQYLHENNFIHRDLKPDNILIADNILNGRFLKLCDFGLVTEHDNSVHYITAYKHTADVGTMKYIAPEVASDDMLDRKWNKRPECAEVLAKYNEWSIDTEILLNDSQFDNTLDSIHKIETQIRERDK</sequence>
<dbReference type="InterPro" id="IPR050339">
    <property type="entry name" value="CC_SR_Kinase"/>
</dbReference>
<dbReference type="GO" id="GO:0004694">
    <property type="term" value="F:eukaryotic translation initiation factor 2alpha kinase activity"/>
    <property type="evidence" value="ECO:0007669"/>
    <property type="project" value="TreeGrafter"/>
</dbReference>
<dbReference type="CDD" id="cd00180">
    <property type="entry name" value="PKc"/>
    <property type="match status" value="1"/>
</dbReference>
<dbReference type="PROSITE" id="PS00108">
    <property type="entry name" value="PROTEIN_KINASE_ST"/>
    <property type="match status" value="1"/>
</dbReference>
<dbReference type="GO" id="GO:0005634">
    <property type="term" value="C:nucleus"/>
    <property type="evidence" value="ECO:0007669"/>
    <property type="project" value="TreeGrafter"/>
</dbReference>
<evidence type="ECO:0000313" key="8">
    <source>
        <dbReference type="Proteomes" id="UP000728032"/>
    </source>
</evidence>
<reference evidence="7" key="1">
    <citation type="submission" date="2020-11" db="EMBL/GenBank/DDBJ databases">
        <authorList>
            <person name="Tran Van P."/>
        </authorList>
    </citation>
    <scope>NUCLEOTIDE SEQUENCE</scope>
</reference>
<evidence type="ECO:0000259" key="6">
    <source>
        <dbReference type="PROSITE" id="PS50011"/>
    </source>
</evidence>
<protein>
    <recommendedName>
        <fullName evidence="6">Protein kinase domain-containing protein</fullName>
    </recommendedName>
</protein>
<dbReference type="PANTHER" id="PTHR11042:SF136">
    <property type="entry name" value="EIF-2-ALPHA KINASE GCN2"/>
    <property type="match status" value="1"/>
</dbReference>
<dbReference type="SUPFAM" id="SSF56112">
    <property type="entry name" value="Protein kinase-like (PK-like)"/>
    <property type="match status" value="3"/>
</dbReference>
<dbReference type="EMBL" id="CAJPVJ010002570">
    <property type="protein sequence ID" value="CAG2166472.1"/>
    <property type="molecule type" value="Genomic_DNA"/>
</dbReference>
<dbReference type="InterPro" id="IPR011009">
    <property type="entry name" value="Kinase-like_dom_sf"/>
</dbReference>
<keyword evidence="1" id="KW-0808">Transferase</keyword>
<dbReference type="GO" id="GO:0005524">
    <property type="term" value="F:ATP binding"/>
    <property type="evidence" value="ECO:0007669"/>
    <property type="project" value="UniProtKB-KW"/>
</dbReference>
<keyword evidence="3" id="KW-0418">Kinase</keyword>
<dbReference type="PROSITE" id="PS50011">
    <property type="entry name" value="PROTEIN_KINASE_DOM"/>
    <property type="match status" value="2"/>
</dbReference>
<evidence type="ECO:0000256" key="3">
    <source>
        <dbReference type="ARBA" id="ARBA00022777"/>
    </source>
</evidence>
<evidence type="ECO:0000313" key="7">
    <source>
        <dbReference type="EMBL" id="CAD7646939.1"/>
    </source>
</evidence>
<dbReference type="GO" id="GO:0017148">
    <property type="term" value="P:negative regulation of translation"/>
    <property type="evidence" value="ECO:0007669"/>
    <property type="project" value="UniProtKB-KW"/>
</dbReference>
<evidence type="ECO:0000256" key="1">
    <source>
        <dbReference type="ARBA" id="ARBA00022679"/>
    </source>
</evidence>
<name>A0A7R9LS87_9ACAR</name>
<dbReference type="InterPro" id="IPR000719">
    <property type="entry name" value="Prot_kinase_dom"/>
</dbReference>
<dbReference type="Gene3D" id="1.10.510.10">
    <property type="entry name" value="Transferase(Phosphotransferase) domain 1"/>
    <property type="match status" value="4"/>
</dbReference>
<dbReference type="AlphaFoldDB" id="A0A7R9LS87"/>
<gene>
    <name evidence="7" type="ORF">ONB1V03_LOCUS5994</name>
</gene>
<accession>A0A7R9LS87</accession>
<evidence type="ECO:0000256" key="5">
    <source>
        <dbReference type="ARBA" id="ARBA00037982"/>
    </source>
</evidence>